<dbReference type="InterPro" id="IPR017441">
    <property type="entry name" value="Protein_kinase_ATP_BS"/>
</dbReference>
<feature type="region of interest" description="Disordered" evidence="21">
    <location>
        <begin position="31"/>
        <end position="60"/>
    </location>
</feature>
<dbReference type="InterPro" id="IPR041390">
    <property type="entry name" value="FADK_N"/>
</dbReference>
<evidence type="ECO:0000256" key="5">
    <source>
        <dbReference type="ARBA" id="ARBA00011903"/>
    </source>
</evidence>
<evidence type="ECO:0000256" key="21">
    <source>
        <dbReference type="SAM" id="MobiDB-lite"/>
    </source>
</evidence>
<dbReference type="GO" id="GO:0042995">
    <property type="term" value="C:cell projection"/>
    <property type="evidence" value="ECO:0007669"/>
    <property type="project" value="UniProtKB-SubCell"/>
</dbReference>
<feature type="region of interest" description="Disordered" evidence="21">
    <location>
        <begin position="878"/>
        <end position="900"/>
    </location>
</feature>
<dbReference type="InterPro" id="IPR041784">
    <property type="entry name" value="FAK1/PYK2_FERM_C"/>
</dbReference>
<evidence type="ECO:0000256" key="14">
    <source>
        <dbReference type="ARBA" id="ARBA00022999"/>
    </source>
</evidence>
<dbReference type="InterPro" id="IPR011993">
    <property type="entry name" value="PH-like_dom_sf"/>
</dbReference>
<dbReference type="CDD" id="cd13190">
    <property type="entry name" value="FERM_C_FAK1"/>
    <property type="match status" value="1"/>
</dbReference>
<evidence type="ECO:0000256" key="3">
    <source>
        <dbReference type="ARBA" id="ARBA00004413"/>
    </source>
</evidence>
<evidence type="ECO:0000256" key="6">
    <source>
        <dbReference type="ARBA" id="ARBA00022475"/>
    </source>
</evidence>
<feature type="compositionally biased region" description="Polar residues" evidence="21">
    <location>
        <begin position="878"/>
        <end position="888"/>
    </location>
</feature>
<dbReference type="InterPro" id="IPR029071">
    <property type="entry name" value="Ubiquitin-like_domsf"/>
</dbReference>
<dbReference type="GO" id="GO:0009887">
    <property type="term" value="P:animal organ morphogenesis"/>
    <property type="evidence" value="ECO:0007669"/>
    <property type="project" value="UniProtKB-ARBA"/>
</dbReference>
<dbReference type="Pfam" id="PF03623">
    <property type="entry name" value="Focal_AT"/>
    <property type="match status" value="1"/>
</dbReference>
<dbReference type="KEGG" id="csol:105361204"/>
<dbReference type="InterPro" id="IPR035963">
    <property type="entry name" value="FERM_2"/>
</dbReference>
<keyword evidence="8" id="KW-0597">Phosphoprotein</keyword>
<dbReference type="RefSeq" id="XP_011496616.1">
    <property type="nucleotide sequence ID" value="XM_011498314.1"/>
</dbReference>
<evidence type="ECO:0000256" key="10">
    <source>
        <dbReference type="ARBA" id="ARBA00022741"/>
    </source>
</evidence>
<dbReference type="InterPro" id="IPR036137">
    <property type="entry name" value="Focal_adhe_kin_target_dom_sf"/>
</dbReference>
<dbReference type="InterPro" id="IPR008266">
    <property type="entry name" value="Tyr_kinase_AS"/>
</dbReference>
<name>A0AAJ6YEJ5_9HYME</name>
<dbReference type="PROSITE" id="PS00107">
    <property type="entry name" value="PROTEIN_KINASE_ATP"/>
    <property type="match status" value="1"/>
</dbReference>
<feature type="compositionally biased region" description="Pro residues" evidence="21">
    <location>
        <begin position="1166"/>
        <end position="1196"/>
    </location>
</feature>
<dbReference type="Pfam" id="PF21477">
    <property type="entry name" value="FERM_C_FAK1"/>
    <property type="match status" value="1"/>
</dbReference>
<dbReference type="InterPro" id="IPR001245">
    <property type="entry name" value="Ser-Thr/Tyr_kinase_cat_dom"/>
</dbReference>
<feature type="region of interest" description="Disordered" evidence="21">
    <location>
        <begin position="1162"/>
        <end position="1219"/>
    </location>
</feature>
<dbReference type="CDD" id="cd14473">
    <property type="entry name" value="FERM_B-lobe"/>
    <property type="match status" value="1"/>
</dbReference>
<feature type="binding site" evidence="20">
    <location>
        <position position="488"/>
    </location>
    <ligand>
        <name>ATP</name>
        <dbReference type="ChEBI" id="CHEBI:30616"/>
    </ligand>
</feature>
<dbReference type="PROSITE" id="PS50057">
    <property type="entry name" value="FERM_3"/>
    <property type="match status" value="1"/>
</dbReference>
<evidence type="ECO:0000256" key="15">
    <source>
        <dbReference type="ARBA" id="ARBA00023136"/>
    </source>
</evidence>
<dbReference type="SUPFAM" id="SSF47031">
    <property type="entry name" value="Second domain of FERM"/>
    <property type="match status" value="1"/>
</dbReference>
<keyword evidence="13" id="KW-0965">Cell junction</keyword>
<evidence type="ECO:0000256" key="17">
    <source>
        <dbReference type="ARBA" id="ARBA00023273"/>
    </source>
</evidence>
<evidence type="ECO:0000256" key="12">
    <source>
        <dbReference type="ARBA" id="ARBA00022840"/>
    </source>
</evidence>
<evidence type="ECO:0000256" key="16">
    <source>
        <dbReference type="ARBA" id="ARBA00023137"/>
    </source>
</evidence>
<dbReference type="GO" id="GO:0005886">
    <property type="term" value="C:plasma membrane"/>
    <property type="evidence" value="ECO:0007669"/>
    <property type="project" value="UniProtKB-SubCell"/>
</dbReference>
<dbReference type="PANTHER" id="PTHR46221:SF9">
    <property type="entry name" value="NON-SPECIFIC PROTEIN-TYROSINE KINASE"/>
    <property type="match status" value="1"/>
</dbReference>
<dbReference type="PROSITE" id="PS00109">
    <property type="entry name" value="PROTEIN_KINASE_TYR"/>
    <property type="match status" value="1"/>
</dbReference>
<keyword evidence="17" id="KW-0966">Cell projection</keyword>
<feature type="compositionally biased region" description="Polar residues" evidence="21">
    <location>
        <begin position="1265"/>
        <end position="1286"/>
    </location>
</feature>
<dbReference type="InterPro" id="IPR011009">
    <property type="entry name" value="Kinase-like_dom_sf"/>
</dbReference>
<dbReference type="InterPro" id="IPR049385">
    <property type="entry name" value="FAK1-like_FERM_C"/>
</dbReference>
<dbReference type="FunFam" id="1.20.80.10:FF:000004">
    <property type="entry name" value="Protein-tyrosine kinase 2-beta isoform 1"/>
    <property type="match status" value="1"/>
</dbReference>
<dbReference type="Gene3D" id="3.10.20.90">
    <property type="entry name" value="Phosphatidylinositol 3-kinase Catalytic Subunit, Chain A, domain 1"/>
    <property type="match status" value="1"/>
</dbReference>
<evidence type="ECO:0000256" key="1">
    <source>
        <dbReference type="ARBA" id="ARBA00004246"/>
    </source>
</evidence>
<evidence type="ECO:0000313" key="24">
    <source>
        <dbReference type="Proteomes" id="UP000695007"/>
    </source>
</evidence>
<protein>
    <recommendedName>
        <fullName evidence="5">non-specific protein-tyrosine kinase</fullName>
        <ecNumber evidence="5">2.7.10.2</ecNumber>
    </recommendedName>
</protein>
<keyword evidence="9" id="KW-0808">Transferase</keyword>
<feature type="region of interest" description="Disordered" evidence="21">
    <location>
        <begin position="1468"/>
        <end position="1566"/>
    </location>
</feature>
<dbReference type="GO" id="GO:0004715">
    <property type="term" value="F:non-membrane spanning protein tyrosine kinase activity"/>
    <property type="evidence" value="ECO:0007669"/>
    <property type="project" value="UniProtKB-EC"/>
</dbReference>
<evidence type="ECO:0000256" key="9">
    <source>
        <dbReference type="ARBA" id="ARBA00022679"/>
    </source>
</evidence>
<dbReference type="FunFam" id="3.30.200.20:FF:000194">
    <property type="entry name" value="protein-tyrosine kinase 2-beta isoform X1"/>
    <property type="match status" value="1"/>
</dbReference>
<dbReference type="GO" id="GO:0007172">
    <property type="term" value="P:signal complex assembly"/>
    <property type="evidence" value="ECO:0007669"/>
    <property type="project" value="InterPro"/>
</dbReference>
<feature type="compositionally biased region" description="Gly residues" evidence="21">
    <location>
        <begin position="32"/>
        <end position="48"/>
    </location>
</feature>
<dbReference type="Pfam" id="PF07714">
    <property type="entry name" value="PK_Tyr_Ser-Thr"/>
    <property type="match status" value="1"/>
</dbReference>
<feature type="compositionally biased region" description="Polar residues" evidence="21">
    <location>
        <begin position="1468"/>
        <end position="1505"/>
    </location>
</feature>
<feature type="compositionally biased region" description="Low complexity" evidence="21">
    <location>
        <begin position="889"/>
        <end position="899"/>
    </location>
</feature>
<gene>
    <name evidence="25" type="primary">LOC105361204</name>
</gene>
<evidence type="ECO:0000256" key="20">
    <source>
        <dbReference type="PROSITE-ProRule" id="PRU10141"/>
    </source>
</evidence>
<dbReference type="SUPFAM" id="SSF50729">
    <property type="entry name" value="PH domain-like"/>
    <property type="match status" value="1"/>
</dbReference>
<keyword evidence="6" id="KW-1003">Cell membrane</keyword>
<dbReference type="InterPro" id="IPR020635">
    <property type="entry name" value="Tyr_kinase_cat_dom"/>
</dbReference>
<evidence type="ECO:0000256" key="19">
    <source>
        <dbReference type="ARBA" id="ARBA00061333"/>
    </source>
</evidence>
<comment type="catalytic activity">
    <reaction evidence="18">
        <text>L-tyrosyl-[protein] + ATP = O-phospho-L-tyrosyl-[protein] + ADP + H(+)</text>
        <dbReference type="Rhea" id="RHEA:10596"/>
        <dbReference type="Rhea" id="RHEA-COMP:10136"/>
        <dbReference type="Rhea" id="RHEA-COMP:20101"/>
        <dbReference type="ChEBI" id="CHEBI:15378"/>
        <dbReference type="ChEBI" id="CHEBI:30616"/>
        <dbReference type="ChEBI" id="CHEBI:46858"/>
        <dbReference type="ChEBI" id="CHEBI:61978"/>
        <dbReference type="ChEBI" id="CHEBI:456216"/>
        <dbReference type="EC" id="2.7.10.2"/>
    </reaction>
</comment>
<dbReference type="Gene3D" id="1.20.120.330">
    <property type="entry name" value="Nucleotidyltransferases domain 2"/>
    <property type="match status" value="1"/>
</dbReference>
<keyword evidence="11 25" id="KW-0418">Kinase</keyword>
<keyword evidence="10 20" id="KW-0547">Nucleotide-binding</keyword>
<dbReference type="InterPro" id="IPR019748">
    <property type="entry name" value="FERM_central"/>
</dbReference>
<dbReference type="Gene3D" id="3.30.200.20">
    <property type="entry name" value="Phosphorylase Kinase, domain 1"/>
    <property type="match status" value="1"/>
</dbReference>
<keyword evidence="14" id="KW-0727">SH2 domain</keyword>
<comment type="similarity">
    <text evidence="19">Belongs to the protein kinase superfamily. Tyr protein kinase family. Fes/fps subfamily.</text>
</comment>
<keyword evidence="12 20" id="KW-0067">ATP-binding</keyword>
<dbReference type="CTD" id="37233"/>
<dbReference type="InterPro" id="IPR000299">
    <property type="entry name" value="FERM_domain"/>
</dbReference>
<keyword evidence="16" id="KW-0829">Tyrosine-protein kinase</keyword>
<organism evidence="24 25">
    <name type="scientific">Ceratosolen solmsi marchali</name>
    <dbReference type="NCBI Taxonomy" id="326594"/>
    <lineage>
        <taxon>Eukaryota</taxon>
        <taxon>Metazoa</taxon>
        <taxon>Ecdysozoa</taxon>
        <taxon>Arthropoda</taxon>
        <taxon>Hexapoda</taxon>
        <taxon>Insecta</taxon>
        <taxon>Pterygota</taxon>
        <taxon>Neoptera</taxon>
        <taxon>Endopterygota</taxon>
        <taxon>Hymenoptera</taxon>
        <taxon>Apocrita</taxon>
        <taxon>Proctotrupomorpha</taxon>
        <taxon>Chalcidoidea</taxon>
        <taxon>Agaonidae</taxon>
        <taxon>Agaoninae</taxon>
        <taxon>Ceratosolen</taxon>
    </lineage>
</organism>
<dbReference type="GO" id="GO:0005524">
    <property type="term" value="F:ATP binding"/>
    <property type="evidence" value="ECO:0007669"/>
    <property type="project" value="UniProtKB-UniRule"/>
</dbReference>
<evidence type="ECO:0000259" key="22">
    <source>
        <dbReference type="PROSITE" id="PS50011"/>
    </source>
</evidence>
<dbReference type="PANTHER" id="PTHR46221">
    <property type="entry name" value="FERM AND PDZ DOMAIN-CONTAINING PROTEIN FAMILY MEMBER"/>
    <property type="match status" value="1"/>
</dbReference>
<evidence type="ECO:0000256" key="4">
    <source>
        <dbReference type="ARBA" id="ARBA00004496"/>
    </source>
</evidence>
<evidence type="ECO:0000256" key="13">
    <source>
        <dbReference type="ARBA" id="ARBA00022949"/>
    </source>
</evidence>
<dbReference type="Gene3D" id="1.20.80.10">
    <property type="match status" value="1"/>
</dbReference>
<dbReference type="SUPFAM" id="SSF54236">
    <property type="entry name" value="Ubiquitin-like"/>
    <property type="match status" value="1"/>
</dbReference>
<dbReference type="GO" id="GO:0005925">
    <property type="term" value="C:focal adhesion"/>
    <property type="evidence" value="ECO:0007669"/>
    <property type="project" value="UniProtKB-SubCell"/>
</dbReference>
<dbReference type="EC" id="2.7.10.2" evidence="5"/>
<accession>A0AAJ6YEJ5</accession>
<dbReference type="InterPro" id="IPR005189">
    <property type="entry name" value="Focal_adhesion_kin_target_dom"/>
</dbReference>
<dbReference type="GO" id="GO:0008284">
    <property type="term" value="P:positive regulation of cell population proliferation"/>
    <property type="evidence" value="ECO:0007669"/>
    <property type="project" value="UniProtKB-ARBA"/>
</dbReference>
<dbReference type="FunFam" id="1.10.510.10:FF:000039">
    <property type="entry name" value="Focal adhesion kinase, isoform D"/>
    <property type="match status" value="1"/>
</dbReference>
<comment type="subcellular location">
    <subcellularLocation>
        <location evidence="1">Cell junction</location>
        <location evidence="1">Focal adhesion</location>
    </subcellularLocation>
    <subcellularLocation>
        <location evidence="3">Cell membrane</location>
        <topology evidence="3">Peripheral membrane protein</topology>
        <orientation evidence="3">Cytoplasmic side</orientation>
    </subcellularLocation>
    <subcellularLocation>
        <location evidence="2">Cell projection</location>
    </subcellularLocation>
    <subcellularLocation>
        <location evidence="4">Cytoplasm</location>
    </subcellularLocation>
</comment>
<evidence type="ECO:0000256" key="18">
    <source>
        <dbReference type="ARBA" id="ARBA00051245"/>
    </source>
</evidence>
<dbReference type="GeneID" id="105361204"/>
<reference evidence="25" key="1">
    <citation type="submission" date="2025-08" db="UniProtKB">
        <authorList>
            <consortium name="RefSeq"/>
        </authorList>
    </citation>
    <scope>IDENTIFICATION</scope>
</reference>
<dbReference type="Pfam" id="PF18038">
    <property type="entry name" value="FERM_N_2"/>
    <property type="match status" value="1"/>
</dbReference>
<feature type="compositionally biased region" description="Polar residues" evidence="21">
    <location>
        <begin position="1542"/>
        <end position="1556"/>
    </location>
</feature>
<feature type="domain" description="Protein kinase" evidence="22">
    <location>
        <begin position="456"/>
        <end position="714"/>
    </location>
</feature>
<dbReference type="Gene3D" id="2.30.29.30">
    <property type="entry name" value="Pleckstrin-homology domain (PH domain)/Phosphotyrosine-binding domain (PTB)"/>
    <property type="match status" value="1"/>
</dbReference>
<dbReference type="Gene3D" id="1.10.510.10">
    <property type="entry name" value="Transferase(Phosphotransferase) domain 1"/>
    <property type="match status" value="1"/>
</dbReference>
<dbReference type="Pfam" id="PF00373">
    <property type="entry name" value="FERM_M"/>
    <property type="match status" value="1"/>
</dbReference>
<dbReference type="PROSITE" id="PS50011">
    <property type="entry name" value="PROTEIN_KINASE_DOM"/>
    <property type="match status" value="1"/>
</dbReference>
<feature type="domain" description="FERM" evidence="23">
    <location>
        <begin position="64"/>
        <end position="382"/>
    </location>
</feature>
<dbReference type="InterPro" id="IPR014352">
    <property type="entry name" value="FERM/acyl-CoA-bd_prot_sf"/>
</dbReference>
<dbReference type="InterPro" id="IPR019749">
    <property type="entry name" value="Band_41_domain"/>
</dbReference>
<evidence type="ECO:0000256" key="7">
    <source>
        <dbReference type="ARBA" id="ARBA00022490"/>
    </source>
</evidence>
<keyword evidence="15" id="KW-0472">Membrane</keyword>
<dbReference type="SMART" id="SM00219">
    <property type="entry name" value="TyrKc"/>
    <property type="match status" value="1"/>
</dbReference>
<dbReference type="CDD" id="cd05056">
    <property type="entry name" value="PTKc_FAK"/>
    <property type="match status" value="1"/>
</dbReference>
<dbReference type="PRINTS" id="PR00109">
    <property type="entry name" value="TYRKINASE"/>
</dbReference>
<evidence type="ECO:0000256" key="2">
    <source>
        <dbReference type="ARBA" id="ARBA00004316"/>
    </source>
</evidence>
<proteinExistence type="inferred from homology"/>
<dbReference type="Proteomes" id="UP000695007">
    <property type="component" value="Unplaced"/>
</dbReference>
<keyword evidence="24" id="KW-1185">Reference proteome</keyword>
<keyword evidence="7" id="KW-0963">Cytoplasm</keyword>
<evidence type="ECO:0000256" key="8">
    <source>
        <dbReference type="ARBA" id="ARBA00022553"/>
    </source>
</evidence>
<dbReference type="SUPFAM" id="SSF68993">
    <property type="entry name" value="FAT domain of focal adhesion kinase"/>
    <property type="match status" value="1"/>
</dbReference>
<dbReference type="GO" id="GO:0030182">
    <property type="term" value="P:neuron differentiation"/>
    <property type="evidence" value="ECO:0007669"/>
    <property type="project" value="UniProtKB-ARBA"/>
</dbReference>
<feature type="region of interest" description="Disordered" evidence="21">
    <location>
        <begin position="1264"/>
        <end position="1304"/>
    </location>
</feature>
<evidence type="ECO:0000259" key="23">
    <source>
        <dbReference type="PROSITE" id="PS50057"/>
    </source>
</evidence>
<evidence type="ECO:0000313" key="25">
    <source>
        <dbReference type="RefSeq" id="XP_011496616.1"/>
    </source>
</evidence>
<sequence length="1623" mass="180027">MMVERVEGHLFMYRRPVYRVFQYLETDHEGMSAGGDGSGGGGLGGVQGGRNTPPHGSPTPMDKATLKVHLPNGGFNVVKFGDAIDVKGIISLVTTRLAAGIRHYRNLYAMRLHHPASGESFWLHQDTTMYQVQEKYEKKHPHSEWRYELRVRYLPQNLNDLYEKDKVTFYYYYDQVRNDYLTANHVTLDQDVAVQLCCLEIRYFFKDMPQIALDKKSNLDYLEKEVGLHKFLPRAVLNGMKPKALRKLIQQHFKKVAALSELECMYKFFDLLRSHYRFDQERFICALGTSWSIPVELVIGPDLGISYMAHRGGTVPTRMAEFTQIQSIQTLVSDCKEHTKACIKLRVAGASETLSITCSSLDQAESLADLIDGYCRLMTGSNTSLWNRKAASWKNYPCPCKDAQPPKYRQDVTESPEKSVNKTGTILSEDYAEIVDEEGDYSTPATRDYEIVRNQVELGEIIGEGQFGNVHKGSYKGRDGQSVPVAVKTCKVDADLATSEKFLEEAYIMQQFEHPHIIRLIGVCSEAPIWLVMELAKLGEMRAYLQSNKHRLDLATLLLYTFQLSTALSYLESKKFVHRDIAARNVLVSAHNCVKLADFGLSRWVEDQSYYTASKCKLPIKWMAPESINFRRFTTSSDVWMFGVCMWEILMFGVKPFQGVKNNEVIGKLENGERLALPSHCPPRLYSLMSQCWSYEPSKRPTFKDIRENLHEILIEERHQQQESMRRENRRVQAMSWVGADDAQPAAKPPGISRQGCNSAVDQSELTAPVSTYIVAQSPEVLAQLMKESQARGVCPSVYTTPATPFNSLAVQFQDEDKVLTTAIVSDLPFAEPLMSTSEAQTSLTSDLTLSESNLDSLESSDTISSFLSNLSISESVQSQQSPNVARKQQQQQQQQQQQHIAYPVSKLATGDVYSPAHKFPGSTPGSTTCASSVALEIYGPVANFSQSSVIVGSLSQSPSLAGNFAEACAPELGGHGPSSLPQDVAPAIPACSIPPQANSAGLAIPSQSSSSSSYVLGPSLGPACPTPNNLYGPVLKFHAPGYAPAAPHLQAYHQSQPMYPQNYQQQQQIYSNVSQYSLYSQGYQRQNAQAQSSAAPIYTVHATPTSVVQAQKLQQQQHCTNYGQHSVMHAHYAAQPRQCAVFAACAPSQCAELVAAAQEATLPTSSPPSPSSPPPPPPPPSALPLPLPLPLPPPSSSSSSSSPPKETQQHEQRNAQSQMFESTGDFNPRVEDEQQFLEKRLLEQQRQSEEDSRWLAREEKRLSIATSGDESASPTIPRSVTQSPNHEPHTHPTSTGSLGSDKSSDKIIIVKKMEPTPTADLDRTNDKVYDCTTSVVRAVMALSQGVQQSRAEQYLDLVRRVGIELRSLLSSVDALIEILPVTAHREVEMAHKVLSKDMGELVTAMKLAQNYSATTLDAEYRKGMLSAAHILAMDAKNLLDVIDSIRIRFPYVDSQICQRHYELSNSRNSGQECRIRSSQSGEQLLKRSQSSERQMPGFRQSQSGELLHRMGQSVDRGSQGGQSEGNAVSSLERRHHMVNSLERNSTARRQMATNSLERKRPSLSCNSANSMNLPPVVPVSCTIIQTKTPIIQQHQVPMSMDMGQGSVFNSKIIGKEVETNDS</sequence>
<evidence type="ECO:0000256" key="11">
    <source>
        <dbReference type="ARBA" id="ARBA00022777"/>
    </source>
</evidence>
<dbReference type="InterPro" id="IPR000719">
    <property type="entry name" value="Prot_kinase_dom"/>
</dbReference>
<dbReference type="GO" id="GO:0005737">
    <property type="term" value="C:cytoplasm"/>
    <property type="evidence" value="ECO:0007669"/>
    <property type="project" value="UniProtKB-SubCell"/>
</dbReference>
<dbReference type="SUPFAM" id="SSF56112">
    <property type="entry name" value="Protein kinase-like (PK-like)"/>
    <property type="match status" value="1"/>
</dbReference>
<dbReference type="SMART" id="SM00295">
    <property type="entry name" value="B41"/>
    <property type="match status" value="1"/>
</dbReference>